<keyword evidence="3" id="KW-1185">Reference proteome</keyword>
<dbReference type="Proteomes" id="UP000263377">
    <property type="component" value="Unassembled WGS sequence"/>
</dbReference>
<feature type="compositionally biased region" description="Basic and acidic residues" evidence="1">
    <location>
        <begin position="138"/>
        <end position="147"/>
    </location>
</feature>
<evidence type="ECO:0000313" key="2">
    <source>
        <dbReference type="EMBL" id="RGD56738.1"/>
    </source>
</evidence>
<sequence length="299" mass="31826">MRVHRSAPVRDFTVLPNAVLQYRRLSYTARGLLADLLSRPDGWREDGRHMADTSPQGRGAIRRALKELADAGYYRVEKIRLPDGTIITETHVYDVPRAAAPSTTRPVPGGASTGRADTLSKDRHQEPTLPAESPVEPPDGRADGQSDEQLREAVATLFRVIRPEPRLRLGEAEARALAPLVARWLERGSTAADLAQALLPGLPAPMHSAVAVLRHRLEHKLPPAPSTVRTGALRYAECAACHDPVPEPGICGPCAGLAPRPVAVGGGEAATRPGAARARAALRAARAAGPHPGGLATCR</sequence>
<evidence type="ECO:0000313" key="3">
    <source>
        <dbReference type="Proteomes" id="UP000263377"/>
    </source>
</evidence>
<dbReference type="RefSeq" id="WP_117485330.1">
    <property type="nucleotide sequence ID" value="NZ_QVIG01000001.1"/>
</dbReference>
<dbReference type="EMBL" id="QVIG01000001">
    <property type="protein sequence ID" value="RGD56738.1"/>
    <property type="molecule type" value="Genomic_DNA"/>
</dbReference>
<gene>
    <name evidence="2" type="ORF">DR950_02065</name>
</gene>
<reference evidence="2 3" key="1">
    <citation type="submission" date="2018-08" db="EMBL/GenBank/DDBJ databases">
        <title>Diversity &amp; Physiological Properties of Lignin-Decomposing Actinobacteria from Soil.</title>
        <authorList>
            <person name="Roh S.G."/>
            <person name="Kim S.B."/>
        </authorList>
    </citation>
    <scope>NUCLEOTIDE SEQUENCE [LARGE SCALE GENOMIC DNA]</scope>
    <source>
        <strain evidence="2 3">MMS17-GH009</strain>
    </source>
</reference>
<dbReference type="AlphaFoldDB" id="A0A372ZLI3"/>
<proteinExistence type="predicted"/>
<comment type="caution">
    <text evidence="2">The sequence shown here is derived from an EMBL/GenBank/DDBJ whole genome shotgun (WGS) entry which is preliminary data.</text>
</comment>
<name>A0A372ZLI3_9ACTN</name>
<protein>
    <recommendedName>
        <fullName evidence="4">Helix-turn-helix domain-containing protein</fullName>
    </recommendedName>
</protein>
<evidence type="ECO:0008006" key="4">
    <source>
        <dbReference type="Google" id="ProtNLM"/>
    </source>
</evidence>
<evidence type="ECO:0000256" key="1">
    <source>
        <dbReference type="SAM" id="MobiDB-lite"/>
    </source>
</evidence>
<feature type="region of interest" description="Disordered" evidence="1">
    <location>
        <begin position="97"/>
        <end position="147"/>
    </location>
</feature>
<organism evidence="2 3">
    <name type="scientific">Kitasatospora xanthocidica</name>
    <dbReference type="NCBI Taxonomy" id="83382"/>
    <lineage>
        <taxon>Bacteria</taxon>
        <taxon>Bacillati</taxon>
        <taxon>Actinomycetota</taxon>
        <taxon>Actinomycetes</taxon>
        <taxon>Kitasatosporales</taxon>
        <taxon>Streptomycetaceae</taxon>
        <taxon>Kitasatospora</taxon>
    </lineage>
</organism>
<accession>A0A372ZLI3</accession>